<evidence type="ECO:0000313" key="2">
    <source>
        <dbReference type="EMBL" id="BFH72122.1"/>
    </source>
</evidence>
<proteinExistence type="predicted"/>
<dbReference type="InterPro" id="IPR029063">
    <property type="entry name" value="SAM-dependent_MTases_sf"/>
</dbReference>
<dbReference type="GO" id="GO:0032259">
    <property type="term" value="P:methylation"/>
    <property type="evidence" value="ECO:0007669"/>
    <property type="project" value="UniProtKB-KW"/>
</dbReference>
<keyword evidence="2" id="KW-0489">Methyltransferase</keyword>
<dbReference type="EMBL" id="AP031322">
    <property type="protein sequence ID" value="BFH72122.1"/>
    <property type="molecule type" value="Genomic_DNA"/>
</dbReference>
<protein>
    <submittedName>
        <fullName evidence="2">Class I SAM-dependent methyltransferase</fullName>
    </submittedName>
</protein>
<dbReference type="CDD" id="cd02440">
    <property type="entry name" value="AdoMet_MTases"/>
    <property type="match status" value="1"/>
</dbReference>
<dbReference type="PANTHER" id="PTHR43591">
    <property type="entry name" value="METHYLTRANSFERASE"/>
    <property type="match status" value="1"/>
</dbReference>
<sequence length="200" mass="23714">MNEKEETKEAYEYIVHRRKPLLYLNFVKGKIVGDIGCGSGQNCLTLKNRKLFTVCLDIALRQLIEARKKGCEDLVQADMEFMPFRDNSFESLLYIASIHHLKDPLNAIKESYRCLKQGGDILVTVWLVQPKYFFRRFVKLESKINNKIVRRNYRLYLPWELKKFMEFSGFKTQKYFLYSVNSFLPNNALYYGIKEVNNNH</sequence>
<dbReference type="KEGG" id="sjv:SJAV_00660"/>
<dbReference type="GeneID" id="92352999"/>
<name>A0AAT9GMM0_9CREN</name>
<organism evidence="2">
    <name type="scientific">Sulfurisphaera javensis</name>
    <dbReference type="NCBI Taxonomy" id="2049879"/>
    <lineage>
        <taxon>Archaea</taxon>
        <taxon>Thermoproteota</taxon>
        <taxon>Thermoprotei</taxon>
        <taxon>Sulfolobales</taxon>
        <taxon>Sulfolobaceae</taxon>
        <taxon>Sulfurisphaera</taxon>
    </lineage>
</organism>
<dbReference type="SUPFAM" id="SSF53335">
    <property type="entry name" value="S-adenosyl-L-methionine-dependent methyltransferases"/>
    <property type="match status" value="1"/>
</dbReference>
<keyword evidence="2" id="KW-0808">Transferase</keyword>
<reference evidence="2" key="1">
    <citation type="submission" date="2024-03" db="EMBL/GenBank/DDBJ databases">
        <title>Complete genome sequence of Sulfurisphaera javensis strain KD-1.</title>
        <authorList>
            <person name="Sakai H."/>
            <person name="Nur N."/>
            <person name="Suwanto A."/>
            <person name="Kurosawa N."/>
        </authorList>
    </citation>
    <scope>NUCLEOTIDE SEQUENCE</scope>
    <source>
        <strain evidence="2">KD-1</strain>
    </source>
</reference>
<dbReference type="Pfam" id="PF08241">
    <property type="entry name" value="Methyltransf_11"/>
    <property type="match status" value="1"/>
</dbReference>
<accession>A0AAT9GMM0</accession>
<dbReference type="RefSeq" id="WP_369610371.1">
    <property type="nucleotide sequence ID" value="NZ_AP031322.1"/>
</dbReference>
<feature type="domain" description="Methyltransferase type 11" evidence="1">
    <location>
        <begin position="34"/>
        <end position="122"/>
    </location>
</feature>
<gene>
    <name evidence="2" type="ORF">SJAV_00660</name>
</gene>
<dbReference type="Gene3D" id="3.40.50.150">
    <property type="entry name" value="Vaccinia Virus protein VP39"/>
    <property type="match status" value="1"/>
</dbReference>
<dbReference type="GO" id="GO:0008757">
    <property type="term" value="F:S-adenosylmethionine-dependent methyltransferase activity"/>
    <property type="evidence" value="ECO:0007669"/>
    <property type="project" value="InterPro"/>
</dbReference>
<dbReference type="InterPro" id="IPR013216">
    <property type="entry name" value="Methyltransf_11"/>
</dbReference>
<dbReference type="AlphaFoldDB" id="A0AAT9GMM0"/>
<evidence type="ECO:0000259" key="1">
    <source>
        <dbReference type="Pfam" id="PF08241"/>
    </source>
</evidence>